<name>A0A2K8U7C6_9GAMM</name>
<dbReference type="OrthoDB" id="5763584at2"/>
<dbReference type="KEGG" id="tsy:THSYN_11300"/>
<dbReference type="Proteomes" id="UP000232638">
    <property type="component" value="Chromosome"/>
</dbReference>
<dbReference type="Pfam" id="PF00583">
    <property type="entry name" value="Acetyltransf_1"/>
    <property type="match status" value="1"/>
</dbReference>
<dbReference type="InterPro" id="IPR000182">
    <property type="entry name" value="GNAT_dom"/>
</dbReference>
<keyword evidence="4" id="KW-1185">Reference proteome</keyword>
<organism evidence="3 4">
    <name type="scientific">Candidatus Thiodictyon syntrophicum</name>
    <dbReference type="NCBI Taxonomy" id="1166950"/>
    <lineage>
        <taxon>Bacteria</taxon>
        <taxon>Pseudomonadati</taxon>
        <taxon>Pseudomonadota</taxon>
        <taxon>Gammaproteobacteria</taxon>
        <taxon>Chromatiales</taxon>
        <taxon>Chromatiaceae</taxon>
        <taxon>Thiodictyon</taxon>
    </lineage>
</organism>
<feature type="domain" description="N-acetyltransferase" evidence="2">
    <location>
        <begin position="26"/>
        <end position="193"/>
    </location>
</feature>
<dbReference type="RefSeq" id="WP_100919252.1">
    <property type="nucleotide sequence ID" value="NZ_CP020370.1"/>
</dbReference>
<sequence length="331" mass="37168">MPRVRDRDDPTERYNADLADCLAAVPLLRPAAPGSPAQRRLWRACELCTYLEYRFDAAPDPRSLTDEAIHDWARRGLTDGEVPGDPADLLGYRPYWLVQDGTCLGTVAVMVRDLGWGQPCLWIASLYLFPEGRRSGCGTRVMAALEGAARHLGLGGLRLETAWPWQGAVRFYLQQGFWVANWKHGLSLVRYFADPPYRIRHDEGRMAFVVGTATADNARIAARRRGDTLIWEEHAPVGNGDDDADADADAAGEPETLASPAPTFALWLAVCGWPLIRGPREWERRYHWSDTGMPEGLAYKITVFEAYTRRCGFRVDTPRIPGLVYPPWEEL</sequence>
<evidence type="ECO:0000259" key="2">
    <source>
        <dbReference type="PROSITE" id="PS51186"/>
    </source>
</evidence>
<accession>A0A2K8U7C6</accession>
<dbReference type="CDD" id="cd04301">
    <property type="entry name" value="NAT_SF"/>
    <property type="match status" value="1"/>
</dbReference>
<dbReference type="GO" id="GO:0016747">
    <property type="term" value="F:acyltransferase activity, transferring groups other than amino-acyl groups"/>
    <property type="evidence" value="ECO:0007669"/>
    <property type="project" value="InterPro"/>
</dbReference>
<feature type="compositionally biased region" description="Acidic residues" evidence="1">
    <location>
        <begin position="240"/>
        <end position="252"/>
    </location>
</feature>
<dbReference type="EMBL" id="CP020370">
    <property type="protein sequence ID" value="AUB81482.1"/>
    <property type="molecule type" value="Genomic_DNA"/>
</dbReference>
<dbReference type="AlphaFoldDB" id="A0A2K8U7C6"/>
<dbReference type="Gene3D" id="3.40.630.30">
    <property type="match status" value="1"/>
</dbReference>
<feature type="region of interest" description="Disordered" evidence="1">
    <location>
        <begin position="233"/>
        <end position="257"/>
    </location>
</feature>
<evidence type="ECO:0000256" key="1">
    <source>
        <dbReference type="SAM" id="MobiDB-lite"/>
    </source>
</evidence>
<dbReference type="SUPFAM" id="SSF55729">
    <property type="entry name" value="Acyl-CoA N-acyltransferases (Nat)"/>
    <property type="match status" value="1"/>
</dbReference>
<proteinExistence type="predicted"/>
<reference evidence="3 4" key="1">
    <citation type="submission" date="2017-03" db="EMBL/GenBank/DDBJ databases">
        <title>Complete genome sequence of Candidatus 'Thiodictyon syntrophicum' sp. nov. strain Cad16T, a photolithoautotroph purple sulfur bacterium isolated from an alpine meromictic lake.</title>
        <authorList>
            <person name="Luedin S.M."/>
            <person name="Pothier J.F."/>
            <person name="Danza F."/>
            <person name="Storelli N."/>
            <person name="Wittwer M."/>
            <person name="Tonolla M."/>
        </authorList>
    </citation>
    <scope>NUCLEOTIDE SEQUENCE [LARGE SCALE GENOMIC DNA]</scope>
    <source>
        <strain evidence="3 4">Cad16T</strain>
    </source>
</reference>
<protein>
    <recommendedName>
        <fullName evidence="2">N-acetyltransferase domain-containing protein</fullName>
    </recommendedName>
</protein>
<evidence type="ECO:0000313" key="3">
    <source>
        <dbReference type="EMBL" id="AUB81482.1"/>
    </source>
</evidence>
<evidence type="ECO:0000313" key="4">
    <source>
        <dbReference type="Proteomes" id="UP000232638"/>
    </source>
</evidence>
<gene>
    <name evidence="3" type="ORF">THSYN_11300</name>
</gene>
<dbReference type="PROSITE" id="PS51186">
    <property type="entry name" value="GNAT"/>
    <property type="match status" value="1"/>
</dbReference>
<dbReference type="InterPro" id="IPR016181">
    <property type="entry name" value="Acyl_CoA_acyltransferase"/>
</dbReference>